<dbReference type="InterPro" id="IPR005823">
    <property type="entry name" value="Ribosomal_uL13_bac-type"/>
</dbReference>
<dbReference type="GO" id="GO:0022625">
    <property type="term" value="C:cytosolic large ribosomal subunit"/>
    <property type="evidence" value="ECO:0007669"/>
    <property type="project" value="TreeGrafter"/>
</dbReference>
<dbReference type="CDD" id="cd00392">
    <property type="entry name" value="Ribosomal_L13"/>
    <property type="match status" value="1"/>
</dbReference>
<name>A0A1Z1M3J3_9FLOR</name>
<dbReference type="InterPro" id="IPR005822">
    <property type="entry name" value="Ribosomal_uL13"/>
</dbReference>
<evidence type="ECO:0000256" key="4">
    <source>
        <dbReference type="HAMAP-Rule" id="MF_01366"/>
    </source>
</evidence>
<dbReference type="InterPro" id="IPR023563">
    <property type="entry name" value="Ribosomal_uL13_CS"/>
</dbReference>
<keyword evidence="3 4" id="KW-0687">Ribonucleoprotein</keyword>
<organism evidence="6">
    <name type="scientific">Polysiphonia sp</name>
    <dbReference type="NCBI Taxonomy" id="1967842"/>
    <lineage>
        <taxon>Eukaryota</taxon>
        <taxon>Rhodophyta</taxon>
        <taxon>Florideophyceae</taxon>
        <taxon>Rhodymeniophycidae</taxon>
        <taxon>Ceramiales</taxon>
        <taxon>Rhodomelaceae</taxon>
        <taxon>Polysiphonioideae</taxon>
        <taxon>Polysiphonia</taxon>
    </lineage>
</organism>
<dbReference type="HAMAP" id="MF_01366">
    <property type="entry name" value="Ribosomal_uL13"/>
    <property type="match status" value="1"/>
</dbReference>
<evidence type="ECO:0000256" key="5">
    <source>
        <dbReference type="RuleBase" id="RU003877"/>
    </source>
</evidence>
<keyword evidence="6" id="KW-0934">Plastid</keyword>
<gene>
    <name evidence="4 6" type="primary">rpl13</name>
</gene>
<dbReference type="Pfam" id="PF00572">
    <property type="entry name" value="Ribosomal_L13"/>
    <property type="match status" value="1"/>
</dbReference>
<dbReference type="GO" id="GO:0003729">
    <property type="term" value="F:mRNA binding"/>
    <property type="evidence" value="ECO:0007669"/>
    <property type="project" value="TreeGrafter"/>
</dbReference>
<dbReference type="GO" id="GO:0006412">
    <property type="term" value="P:translation"/>
    <property type="evidence" value="ECO:0007669"/>
    <property type="project" value="UniProtKB-UniRule"/>
</dbReference>
<evidence type="ECO:0000256" key="3">
    <source>
        <dbReference type="ARBA" id="ARBA00023274"/>
    </source>
</evidence>
<accession>A0A1Z1M3J3</accession>
<dbReference type="GO" id="GO:0003735">
    <property type="term" value="F:structural constituent of ribosome"/>
    <property type="evidence" value="ECO:0007669"/>
    <property type="project" value="InterPro"/>
</dbReference>
<protein>
    <recommendedName>
        <fullName evidence="4">Large ribosomal subunit protein uL13c</fullName>
    </recommendedName>
</protein>
<evidence type="ECO:0000313" key="6">
    <source>
        <dbReference type="EMBL" id="ARW60667.1"/>
    </source>
</evidence>
<dbReference type="PROSITE" id="PS00783">
    <property type="entry name" value="RIBOSOMAL_L13"/>
    <property type="match status" value="1"/>
</dbReference>
<sequence length="145" mass="16955">MNINKTIVKKPDRKTTWYIVNAKYYKLGRLSSKIAYILRNKNRISYLPYQEGNLKIIIINSKEIQITGNKSRQKTYKTHSGRPGGLKIEVFEKLQTRIPNRIIEHAIKGMLPKNSLGRKLFKNVKIYSNNIHPHINEKPIEINID</sequence>
<dbReference type="PIRSF" id="PIRSF002181">
    <property type="entry name" value="Ribosomal_L13"/>
    <property type="match status" value="1"/>
</dbReference>
<dbReference type="Gene3D" id="3.90.1180.10">
    <property type="entry name" value="Ribosomal protein L13"/>
    <property type="match status" value="1"/>
</dbReference>
<proteinExistence type="inferred from homology"/>
<comment type="subunit">
    <text evidence="4">Part of the 50S ribosomal subunit.</text>
</comment>
<geneLocation type="chloroplast" evidence="6"/>
<dbReference type="GO" id="GO:0009507">
    <property type="term" value="C:chloroplast"/>
    <property type="evidence" value="ECO:0007669"/>
    <property type="project" value="UniProtKB-SubCell"/>
</dbReference>
<dbReference type="AlphaFoldDB" id="A0A1Z1M3J3"/>
<dbReference type="PANTHER" id="PTHR11545:SF2">
    <property type="entry name" value="LARGE RIBOSOMAL SUBUNIT PROTEIN UL13M"/>
    <property type="match status" value="1"/>
</dbReference>
<dbReference type="InterPro" id="IPR036899">
    <property type="entry name" value="Ribosomal_uL13_sf"/>
</dbReference>
<evidence type="ECO:0000256" key="2">
    <source>
        <dbReference type="ARBA" id="ARBA00022980"/>
    </source>
</evidence>
<dbReference type="SUPFAM" id="SSF52161">
    <property type="entry name" value="Ribosomal protein L13"/>
    <property type="match status" value="1"/>
</dbReference>
<comment type="similarity">
    <text evidence="1 4 5">Belongs to the universal ribosomal protein uL13 family.</text>
</comment>
<dbReference type="NCBIfam" id="TIGR01066">
    <property type="entry name" value="rplM_bact"/>
    <property type="match status" value="1"/>
</dbReference>
<dbReference type="EMBL" id="MF101414">
    <property type="protein sequence ID" value="ARW60667.1"/>
    <property type="molecule type" value="Genomic_DNA"/>
</dbReference>
<dbReference type="PANTHER" id="PTHR11545">
    <property type="entry name" value="RIBOSOMAL PROTEIN L13"/>
    <property type="match status" value="1"/>
</dbReference>
<keyword evidence="2 4" id="KW-0689">Ribosomal protein</keyword>
<evidence type="ECO:0000256" key="1">
    <source>
        <dbReference type="ARBA" id="ARBA00006227"/>
    </source>
</evidence>
<keyword evidence="6" id="KW-0150">Chloroplast</keyword>
<comment type="subcellular location">
    <subcellularLocation>
        <location evidence="4">Plastid</location>
        <location evidence="4">Chloroplast</location>
    </subcellularLocation>
</comment>
<reference evidence="6" key="1">
    <citation type="journal article" date="2017" name="J. Phycol.">
        <title>Analysis of chloroplast genomes and a supermatrix inform reclassification of the Rhodomelaceae (Rhodophyta).</title>
        <authorList>
            <person name="Diaz-Tapia P."/>
            <person name="Maggs C.A."/>
            <person name="West J.A."/>
            <person name="Verbruggen H."/>
        </authorList>
    </citation>
    <scope>NUCLEOTIDE SEQUENCE</scope>
    <source>
        <strain evidence="6">JH1432</strain>
    </source>
</reference>
<dbReference type="GO" id="GO:0017148">
    <property type="term" value="P:negative regulation of translation"/>
    <property type="evidence" value="ECO:0007669"/>
    <property type="project" value="TreeGrafter"/>
</dbReference>